<dbReference type="Pfam" id="PF04962">
    <property type="entry name" value="KduI"/>
    <property type="match status" value="1"/>
</dbReference>
<dbReference type="AlphaFoldDB" id="A0A4V6MD14"/>
<comment type="caution">
    <text evidence="2">The sequence shown here is derived from an EMBL/GenBank/DDBJ whole genome shotgun (WGS) entry which is preliminary data.</text>
</comment>
<reference evidence="2 3" key="1">
    <citation type="journal article" date="2015" name="Stand. Genomic Sci.">
        <title>Genomic Encyclopedia of Bacterial and Archaeal Type Strains, Phase III: the genomes of soil and plant-associated and newly described type strains.</title>
        <authorList>
            <person name="Whitman W.B."/>
            <person name="Woyke T."/>
            <person name="Klenk H.P."/>
            <person name="Zhou Y."/>
            <person name="Lilburn T.G."/>
            <person name="Beck B.J."/>
            <person name="De Vos P."/>
            <person name="Vandamme P."/>
            <person name="Eisen J.A."/>
            <person name="Garrity G."/>
            <person name="Hugenholtz P."/>
            <person name="Kyrpides N.C."/>
        </authorList>
    </citation>
    <scope>NUCLEOTIDE SEQUENCE [LARGE SCALE GENOMIC DNA]</scope>
    <source>
        <strain evidence="2 3">AC4r</strain>
    </source>
</reference>
<dbReference type="GO" id="GO:0008880">
    <property type="term" value="F:glucuronate isomerase activity"/>
    <property type="evidence" value="ECO:0007669"/>
    <property type="project" value="InterPro"/>
</dbReference>
<gene>
    <name evidence="2" type="ORF">EV140_0017</name>
</gene>
<dbReference type="InterPro" id="IPR011051">
    <property type="entry name" value="RmlC_Cupin_sf"/>
</dbReference>
<dbReference type="EMBL" id="SGXT01000001">
    <property type="protein sequence ID" value="RZT66479.1"/>
    <property type="molecule type" value="Genomic_DNA"/>
</dbReference>
<dbReference type="Gene3D" id="2.60.120.10">
    <property type="entry name" value="Jelly Rolls"/>
    <property type="match status" value="2"/>
</dbReference>
<accession>A0A4V6MD14</accession>
<keyword evidence="3" id="KW-1185">Reference proteome</keyword>
<evidence type="ECO:0000313" key="3">
    <source>
        <dbReference type="Proteomes" id="UP000292408"/>
    </source>
</evidence>
<evidence type="ECO:0000313" key="2">
    <source>
        <dbReference type="EMBL" id="RZT66479.1"/>
    </source>
</evidence>
<dbReference type="RefSeq" id="WP_130279852.1">
    <property type="nucleotide sequence ID" value="NZ_SGXT01000001.1"/>
</dbReference>
<keyword evidence="1 2" id="KW-0413">Isomerase</keyword>
<name>A0A4V6MD14_9MICO</name>
<organism evidence="2 3">
    <name type="scientific">Microcella alkaliphila</name>
    <dbReference type="NCBI Taxonomy" id="279828"/>
    <lineage>
        <taxon>Bacteria</taxon>
        <taxon>Bacillati</taxon>
        <taxon>Actinomycetota</taxon>
        <taxon>Actinomycetes</taxon>
        <taxon>Micrococcales</taxon>
        <taxon>Microbacteriaceae</taxon>
        <taxon>Microcella</taxon>
    </lineage>
</organism>
<dbReference type="InterPro" id="IPR021120">
    <property type="entry name" value="KduI/IolB_isomerase"/>
</dbReference>
<dbReference type="PIRSF" id="PIRSF036628">
    <property type="entry name" value="IolB"/>
    <property type="match status" value="1"/>
</dbReference>
<sequence>MAQPRIFRAGDWDTITPDIAGWTYISFTVKTLAPGESITISADEQEHALVPLSGTVTATVNGQDIVFGGRANVFEGLGHTLYVGRDTEIVLTSAAGVEVAIASAPATTKHDLRLVTPDDLPVEARGGGNATRQVATPIPPGFPADRLLVVEVWTPGGNWSSFPPHKHEHDHDGEAELEETYYYRLRDSENGWAIQRAYSPERGFELAEPVYDGDICTLPWAYHTTVAAHGHDLYYLNVLAGPAPERTLQAFQDPALAPLQNAWPTLGTDVRVPFIPRYPESTSSIEQD</sequence>
<dbReference type="PANTHER" id="PTHR39193">
    <property type="entry name" value="5-DEOXY-GLUCURONATE ISOMERASE"/>
    <property type="match status" value="1"/>
</dbReference>
<dbReference type="Proteomes" id="UP000292408">
    <property type="component" value="Unassembled WGS sequence"/>
</dbReference>
<dbReference type="NCBIfam" id="TIGR04378">
    <property type="entry name" value="myo_inos_iolB"/>
    <property type="match status" value="1"/>
</dbReference>
<dbReference type="GO" id="GO:0019310">
    <property type="term" value="P:inositol catabolic process"/>
    <property type="evidence" value="ECO:0007669"/>
    <property type="project" value="InterPro"/>
</dbReference>
<dbReference type="PANTHER" id="PTHR39193:SF1">
    <property type="entry name" value="5-DEOXY-GLUCURONATE ISOMERASE"/>
    <property type="match status" value="1"/>
</dbReference>
<dbReference type="InterPro" id="IPR024203">
    <property type="entry name" value="Deoxy-glucuronate_isom_IolB"/>
</dbReference>
<protein>
    <submittedName>
        <fullName evidence="2">5-deoxyglucuronate isomerase</fullName>
    </submittedName>
</protein>
<dbReference type="OrthoDB" id="9770644at2"/>
<dbReference type="InterPro" id="IPR014710">
    <property type="entry name" value="RmlC-like_jellyroll"/>
</dbReference>
<evidence type="ECO:0000256" key="1">
    <source>
        <dbReference type="ARBA" id="ARBA00023235"/>
    </source>
</evidence>
<proteinExistence type="predicted"/>
<dbReference type="SUPFAM" id="SSF51182">
    <property type="entry name" value="RmlC-like cupins"/>
    <property type="match status" value="1"/>
</dbReference>